<evidence type="ECO:0000313" key="9">
    <source>
        <dbReference type="Proteomes" id="UP000601108"/>
    </source>
</evidence>
<feature type="transmembrane region" description="Helical" evidence="6">
    <location>
        <begin position="351"/>
        <end position="371"/>
    </location>
</feature>
<evidence type="ECO:0000256" key="4">
    <source>
        <dbReference type="ARBA" id="ARBA00022989"/>
    </source>
</evidence>
<dbReference type="InterPro" id="IPR003838">
    <property type="entry name" value="ABC3_permease_C"/>
</dbReference>
<feature type="transmembrane region" description="Helical" evidence="6">
    <location>
        <begin position="682"/>
        <end position="705"/>
    </location>
</feature>
<gene>
    <name evidence="8" type="ORF">GCM10007384_11670</name>
</gene>
<evidence type="ECO:0000256" key="3">
    <source>
        <dbReference type="ARBA" id="ARBA00022692"/>
    </source>
</evidence>
<feature type="transmembrane region" description="Helical" evidence="6">
    <location>
        <begin position="434"/>
        <end position="457"/>
    </location>
</feature>
<feature type="transmembrane region" description="Helical" evidence="6">
    <location>
        <begin position="766"/>
        <end position="788"/>
    </location>
</feature>
<dbReference type="PANTHER" id="PTHR30572:SF18">
    <property type="entry name" value="ABC-TYPE MACROLIDE FAMILY EXPORT SYSTEM PERMEASE COMPONENT 2"/>
    <property type="match status" value="1"/>
</dbReference>
<dbReference type="AlphaFoldDB" id="A0A918N398"/>
<proteinExistence type="predicted"/>
<feature type="transmembrane region" description="Helical" evidence="6">
    <location>
        <begin position="726"/>
        <end position="746"/>
    </location>
</feature>
<dbReference type="GO" id="GO:0022857">
    <property type="term" value="F:transmembrane transporter activity"/>
    <property type="evidence" value="ECO:0007669"/>
    <property type="project" value="TreeGrafter"/>
</dbReference>
<evidence type="ECO:0000313" key="8">
    <source>
        <dbReference type="EMBL" id="GGX11636.1"/>
    </source>
</evidence>
<sequence length="805" mass="90373">MFKNHIKIAWRTLLKHKSLFAINSIGLAIGIATALIIALFVIDEFSYDRFHKKAEQIVRVVFNAKINGEEIKEAVVMAPVGQTLKNEFPEVVQTTRIRNIGNSKITYQNSSYRNSTLAYVDPNFLEVFTLPIIKGNTIAPLQKPNTLVVTKKQAKRYFGSTDAAIGKMVSLNNEEAVYEVTAVIEEMPKNSHFHFDILASMNSREDAQSTSWTNSNFHTYLVLQKDYDYKLLEAKLPQILKKYMGPQVQEELGVSYNEFTKDNQLGLFLQPLTSIHLESDFVASSELEQGGDIKYIYIFSAVALFMLLIACINFMNLSTAAAAKRGKEIGVKKVLGSGKNNLIYQFLTESLLTTILAMILAAVLVVCSLSFFNNVSGKELQWFYLLNPYTFIILTGLTVFIALLAGGYPAFYLSSFTPLTALKSKFSGTGNSKGIRSVLVVFQFVISVTLIFATLIIEQQMSFIQNKKLGFDKDQIVVLNESYLLGNNNISLKNEILKDARVANVSHSAFAPIGPSDNNMSGIFVDNKFKRRMFVYNIDDNYIPTMGMELIAGRNFSKDYGADSGNVILNEKAVKVLGFEKDDVLGKTFIRDTNDGKQQLTITGVVKDFHFKSLHQTIEPLLMLNNPYGGLIIRAKTAQMAGLIKSIENTWNSFESSEPFHYILLDQAYNQTYLTEQKMGNILTIFTILTIFVACLGLFGLVTFTAEQRFKEIGIRKVLGSTIPQIIAMLSADFIKLVFISFLIAFPLGFYFMNIWLQGFAYHAQIQWWVFVLAGGITVFIAFITIGWKSFRAASMNPIKSLRTE</sequence>
<organism evidence="8 9">
    <name type="scientific">Aquimarina muelleri</name>
    <dbReference type="NCBI Taxonomy" id="279356"/>
    <lineage>
        <taxon>Bacteria</taxon>
        <taxon>Pseudomonadati</taxon>
        <taxon>Bacteroidota</taxon>
        <taxon>Flavobacteriia</taxon>
        <taxon>Flavobacteriales</taxon>
        <taxon>Flavobacteriaceae</taxon>
        <taxon>Aquimarina</taxon>
    </lineage>
</organism>
<evidence type="ECO:0000256" key="5">
    <source>
        <dbReference type="ARBA" id="ARBA00023136"/>
    </source>
</evidence>
<evidence type="ECO:0000256" key="1">
    <source>
        <dbReference type="ARBA" id="ARBA00004651"/>
    </source>
</evidence>
<dbReference type="InterPro" id="IPR050250">
    <property type="entry name" value="Macrolide_Exporter_MacB"/>
</dbReference>
<dbReference type="EMBL" id="BMWS01000006">
    <property type="protein sequence ID" value="GGX11636.1"/>
    <property type="molecule type" value="Genomic_DNA"/>
</dbReference>
<dbReference type="InterPro" id="IPR025857">
    <property type="entry name" value="MacB_PCD"/>
</dbReference>
<dbReference type="GO" id="GO:0005886">
    <property type="term" value="C:plasma membrane"/>
    <property type="evidence" value="ECO:0007669"/>
    <property type="project" value="UniProtKB-SubCell"/>
</dbReference>
<evidence type="ECO:0000256" key="6">
    <source>
        <dbReference type="SAM" id="Phobius"/>
    </source>
</evidence>
<comment type="caution">
    <text evidence="8">The sequence shown here is derived from an EMBL/GenBank/DDBJ whole genome shotgun (WGS) entry which is preliminary data.</text>
</comment>
<keyword evidence="2" id="KW-1003">Cell membrane</keyword>
<feature type="transmembrane region" description="Helical" evidence="6">
    <location>
        <begin position="20"/>
        <end position="42"/>
    </location>
</feature>
<dbReference type="Pfam" id="PF12704">
    <property type="entry name" value="MacB_PCD"/>
    <property type="match status" value="1"/>
</dbReference>
<dbReference type="Pfam" id="PF02687">
    <property type="entry name" value="FtsX"/>
    <property type="match status" value="2"/>
</dbReference>
<feature type="transmembrane region" description="Helical" evidence="6">
    <location>
        <begin position="391"/>
        <end position="413"/>
    </location>
</feature>
<keyword evidence="9" id="KW-1185">Reference proteome</keyword>
<dbReference type="Proteomes" id="UP000601108">
    <property type="component" value="Unassembled WGS sequence"/>
</dbReference>
<feature type="transmembrane region" description="Helical" evidence="6">
    <location>
        <begin position="295"/>
        <end position="317"/>
    </location>
</feature>
<evidence type="ECO:0000259" key="7">
    <source>
        <dbReference type="PROSITE" id="PS50112"/>
    </source>
</evidence>
<dbReference type="RefSeq" id="WP_027413531.1">
    <property type="nucleotide sequence ID" value="NZ_BMWS01000006.1"/>
</dbReference>
<evidence type="ECO:0000256" key="2">
    <source>
        <dbReference type="ARBA" id="ARBA00022475"/>
    </source>
</evidence>
<keyword evidence="5 6" id="KW-0472">Membrane</keyword>
<accession>A0A918N398</accession>
<dbReference type="InterPro" id="IPR000014">
    <property type="entry name" value="PAS"/>
</dbReference>
<feature type="domain" description="PAS" evidence="7">
    <location>
        <begin position="570"/>
        <end position="592"/>
    </location>
</feature>
<dbReference type="PANTHER" id="PTHR30572">
    <property type="entry name" value="MEMBRANE COMPONENT OF TRANSPORTER-RELATED"/>
    <property type="match status" value="1"/>
</dbReference>
<protein>
    <submittedName>
        <fullName evidence="8">ABC transporter permease</fullName>
    </submittedName>
</protein>
<reference evidence="8 9" key="1">
    <citation type="journal article" date="2014" name="Int. J. Syst. Evol. Microbiol.">
        <title>Complete genome sequence of Corynebacterium casei LMG S-19264T (=DSM 44701T), isolated from a smear-ripened cheese.</title>
        <authorList>
            <consortium name="US DOE Joint Genome Institute (JGI-PGF)"/>
            <person name="Walter F."/>
            <person name="Albersmeier A."/>
            <person name="Kalinowski J."/>
            <person name="Ruckert C."/>
        </authorList>
    </citation>
    <scope>NUCLEOTIDE SEQUENCE [LARGE SCALE GENOMIC DNA]</scope>
    <source>
        <strain evidence="8 9">KCTC 12285</strain>
    </source>
</reference>
<keyword evidence="4 6" id="KW-1133">Transmembrane helix</keyword>
<keyword evidence="3 6" id="KW-0812">Transmembrane</keyword>
<name>A0A918N398_9FLAO</name>
<comment type="subcellular location">
    <subcellularLocation>
        <location evidence="1">Cell membrane</location>
        <topology evidence="1">Multi-pass membrane protein</topology>
    </subcellularLocation>
</comment>
<dbReference type="PROSITE" id="PS50112">
    <property type="entry name" value="PAS"/>
    <property type="match status" value="1"/>
</dbReference>